<dbReference type="SUPFAM" id="SSF56112">
    <property type="entry name" value="Protein kinase-like (PK-like)"/>
    <property type="match status" value="1"/>
</dbReference>
<dbReference type="InterPro" id="IPR001245">
    <property type="entry name" value="Ser-Thr/Tyr_kinase_cat_dom"/>
</dbReference>
<sequence>MVVSDLGSGNKSLGGAGSKWWIPVIISLSCALLVSLVIVVCVCLHRKRLQSVNELLKNEEMSSPQIEEEEKVEENDSITNPPNSAISSLPSANEKQDTFIAETRFPSSEGIQHAQSFLEVIVCSENMEGSVAAETDTLFNALHRPHSTRFVEKRKVGQAIAKGLAGLVEKRVIAEVLTRLSPHWVLFDKNDRVSLKMREKPIVVGESGIEEEKKKMSEDGQRWMAPEVGQEGWKQTKENADHGAVFSLGLVLWEMETGLVPFGEVDGPTAHRRLATHEKPKMDKVSEEMQAIILPCLSVDPSQRPTLTAVLSQLNELNTSPQPSNEKEGNAISKIG</sequence>
<dbReference type="InterPro" id="IPR011009">
    <property type="entry name" value="Kinase-like_dom_sf"/>
</dbReference>
<dbReference type="Gene3D" id="1.10.510.10">
    <property type="entry name" value="Transferase(Phosphotransferase) domain 1"/>
    <property type="match status" value="1"/>
</dbReference>
<feature type="region of interest" description="Disordered" evidence="1">
    <location>
        <begin position="58"/>
        <end position="92"/>
    </location>
</feature>
<evidence type="ECO:0000313" key="4">
    <source>
        <dbReference type="EMBL" id="KAK2954803.1"/>
    </source>
</evidence>
<dbReference type="InterPro" id="IPR000719">
    <property type="entry name" value="Prot_kinase_dom"/>
</dbReference>
<keyword evidence="2" id="KW-0472">Membrane</keyword>
<feature type="compositionally biased region" description="Acidic residues" evidence="1">
    <location>
        <begin position="66"/>
        <end position="76"/>
    </location>
</feature>
<evidence type="ECO:0000256" key="1">
    <source>
        <dbReference type="SAM" id="MobiDB-lite"/>
    </source>
</evidence>
<dbReference type="PANTHER" id="PTHR23257">
    <property type="entry name" value="SERINE-THREONINE PROTEIN KINASE"/>
    <property type="match status" value="1"/>
</dbReference>
<dbReference type="PROSITE" id="PS50011">
    <property type="entry name" value="PROTEIN_KINASE_DOM"/>
    <property type="match status" value="1"/>
</dbReference>
<evidence type="ECO:0000256" key="2">
    <source>
        <dbReference type="SAM" id="Phobius"/>
    </source>
</evidence>
<gene>
    <name evidence="4" type="ORF">BLNAU_10288</name>
</gene>
<protein>
    <recommendedName>
        <fullName evidence="3">Protein kinase domain-containing protein</fullName>
    </recommendedName>
</protein>
<keyword evidence="5" id="KW-1185">Reference proteome</keyword>
<dbReference type="Proteomes" id="UP001281761">
    <property type="component" value="Unassembled WGS sequence"/>
</dbReference>
<dbReference type="Pfam" id="PF07714">
    <property type="entry name" value="PK_Tyr_Ser-Thr"/>
    <property type="match status" value="1"/>
</dbReference>
<feature type="region of interest" description="Disordered" evidence="1">
    <location>
        <begin position="315"/>
        <end position="336"/>
    </location>
</feature>
<organism evidence="4 5">
    <name type="scientific">Blattamonas nauphoetae</name>
    <dbReference type="NCBI Taxonomy" id="2049346"/>
    <lineage>
        <taxon>Eukaryota</taxon>
        <taxon>Metamonada</taxon>
        <taxon>Preaxostyla</taxon>
        <taxon>Oxymonadida</taxon>
        <taxon>Blattamonas</taxon>
    </lineage>
</organism>
<evidence type="ECO:0000313" key="5">
    <source>
        <dbReference type="Proteomes" id="UP001281761"/>
    </source>
</evidence>
<comment type="caution">
    <text evidence="4">The sequence shown here is derived from an EMBL/GenBank/DDBJ whole genome shotgun (WGS) entry which is preliminary data.</text>
</comment>
<feature type="domain" description="Protein kinase" evidence="3">
    <location>
        <begin position="1"/>
        <end position="318"/>
    </location>
</feature>
<evidence type="ECO:0000259" key="3">
    <source>
        <dbReference type="PROSITE" id="PS50011"/>
    </source>
</evidence>
<dbReference type="EMBL" id="JARBJD010000074">
    <property type="protein sequence ID" value="KAK2954803.1"/>
    <property type="molecule type" value="Genomic_DNA"/>
</dbReference>
<keyword evidence="2" id="KW-1133">Transmembrane helix</keyword>
<name>A0ABQ9XTJ2_9EUKA</name>
<proteinExistence type="predicted"/>
<keyword evidence="2" id="KW-0812">Transmembrane</keyword>
<dbReference type="InterPro" id="IPR050167">
    <property type="entry name" value="Ser_Thr_protein_kinase"/>
</dbReference>
<reference evidence="4 5" key="1">
    <citation type="journal article" date="2022" name="bioRxiv">
        <title>Genomics of Preaxostyla Flagellates Illuminates Evolutionary Transitions and the Path Towards Mitochondrial Loss.</title>
        <authorList>
            <person name="Novak L.V.F."/>
            <person name="Treitli S.C."/>
            <person name="Pyrih J."/>
            <person name="Halakuc P."/>
            <person name="Pipaliya S.V."/>
            <person name="Vacek V."/>
            <person name="Brzon O."/>
            <person name="Soukal P."/>
            <person name="Eme L."/>
            <person name="Dacks J.B."/>
            <person name="Karnkowska A."/>
            <person name="Elias M."/>
            <person name="Hampl V."/>
        </authorList>
    </citation>
    <scope>NUCLEOTIDE SEQUENCE [LARGE SCALE GENOMIC DNA]</scope>
    <source>
        <strain evidence="4">NAU3</strain>
        <tissue evidence="4">Gut</tissue>
    </source>
</reference>
<accession>A0ABQ9XTJ2</accession>
<feature type="compositionally biased region" description="Polar residues" evidence="1">
    <location>
        <begin position="77"/>
        <end position="92"/>
    </location>
</feature>
<feature type="transmembrane region" description="Helical" evidence="2">
    <location>
        <begin position="20"/>
        <end position="44"/>
    </location>
</feature>
<feature type="compositionally biased region" description="Polar residues" evidence="1">
    <location>
        <begin position="315"/>
        <end position="324"/>
    </location>
</feature>